<reference evidence="2 3" key="2">
    <citation type="journal article" date="2013" name="Plant Cell Physiol.">
        <title>Rice Annotation Project Database (RAP-DB): an integrative and interactive database for rice genomics.</title>
        <authorList>
            <person name="Sakai H."/>
            <person name="Lee S.S."/>
            <person name="Tanaka T."/>
            <person name="Numa H."/>
            <person name="Kim J."/>
            <person name="Kawahara Y."/>
            <person name="Wakimoto H."/>
            <person name="Yang C.C."/>
            <person name="Iwamoto M."/>
            <person name="Abe T."/>
            <person name="Yamada Y."/>
            <person name="Muto A."/>
            <person name="Inokuchi H."/>
            <person name="Ikemura T."/>
            <person name="Matsumoto T."/>
            <person name="Sasaki T."/>
            <person name="Itoh T."/>
        </authorList>
    </citation>
    <scope>NUCLEOTIDE SEQUENCE [LARGE SCALE GENOMIC DNA]</scope>
    <source>
        <strain evidence="3">cv. Nipponbare</strain>
    </source>
</reference>
<keyword evidence="3" id="KW-1185">Reference proteome</keyword>
<evidence type="ECO:0000256" key="1">
    <source>
        <dbReference type="SAM" id="MobiDB-lite"/>
    </source>
</evidence>
<dbReference type="EMBL" id="AP014960">
    <property type="protein sequence ID" value="BAS87866.1"/>
    <property type="molecule type" value="Genomic_DNA"/>
</dbReference>
<reference evidence="3" key="1">
    <citation type="journal article" date="2005" name="Nature">
        <title>The map-based sequence of the rice genome.</title>
        <authorList>
            <consortium name="International rice genome sequencing project (IRGSP)"/>
            <person name="Matsumoto T."/>
            <person name="Wu J."/>
            <person name="Kanamori H."/>
            <person name="Katayose Y."/>
            <person name="Fujisawa M."/>
            <person name="Namiki N."/>
            <person name="Mizuno H."/>
            <person name="Yamamoto K."/>
            <person name="Antonio B.A."/>
            <person name="Baba T."/>
            <person name="Sakata K."/>
            <person name="Nagamura Y."/>
            <person name="Aoki H."/>
            <person name="Arikawa K."/>
            <person name="Arita K."/>
            <person name="Bito T."/>
            <person name="Chiden Y."/>
            <person name="Fujitsuka N."/>
            <person name="Fukunaka R."/>
            <person name="Hamada M."/>
            <person name="Harada C."/>
            <person name="Hayashi A."/>
            <person name="Hijishita S."/>
            <person name="Honda M."/>
            <person name="Hosokawa S."/>
            <person name="Ichikawa Y."/>
            <person name="Idonuma A."/>
            <person name="Iijima M."/>
            <person name="Ikeda M."/>
            <person name="Ikeno M."/>
            <person name="Ito K."/>
            <person name="Ito S."/>
            <person name="Ito T."/>
            <person name="Ito Y."/>
            <person name="Ito Y."/>
            <person name="Iwabuchi A."/>
            <person name="Kamiya K."/>
            <person name="Karasawa W."/>
            <person name="Kurita K."/>
            <person name="Katagiri S."/>
            <person name="Kikuta A."/>
            <person name="Kobayashi H."/>
            <person name="Kobayashi N."/>
            <person name="Machita K."/>
            <person name="Maehara T."/>
            <person name="Masukawa M."/>
            <person name="Mizubayashi T."/>
            <person name="Mukai Y."/>
            <person name="Nagasaki H."/>
            <person name="Nagata Y."/>
            <person name="Naito S."/>
            <person name="Nakashima M."/>
            <person name="Nakama Y."/>
            <person name="Nakamichi Y."/>
            <person name="Nakamura M."/>
            <person name="Meguro A."/>
            <person name="Negishi M."/>
            <person name="Ohta I."/>
            <person name="Ohta T."/>
            <person name="Okamoto M."/>
            <person name="Ono N."/>
            <person name="Saji S."/>
            <person name="Sakaguchi M."/>
            <person name="Sakai K."/>
            <person name="Shibata M."/>
            <person name="Shimokawa T."/>
            <person name="Song J."/>
            <person name="Takazaki Y."/>
            <person name="Terasawa K."/>
            <person name="Tsugane M."/>
            <person name="Tsuji K."/>
            <person name="Ueda S."/>
            <person name="Waki K."/>
            <person name="Yamagata H."/>
            <person name="Yamamoto M."/>
            <person name="Yamamoto S."/>
            <person name="Yamane H."/>
            <person name="Yoshiki S."/>
            <person name="Yoshihara R."/>
            <person name="Yukawa K."/>
            <person name="Zhong H."/>
            <person name="Yano M."/>
            <person name="Yuan Q."/>
            <person name="Ouyang S."/>
            <person name="Liu J."/>
            <person name="Jones K.M."/>
            <person name="Gansberger K."/>
            <person name="Moffat K."/>
            <person name="Hill J."/>
            <person name="Bera J."/>
            <person name="Fadrosh D."/>
            <person name="Jin S."/>
            <person name="Johri S."/>
            <person name="Kim M."/>
            <person name="Overton L."/>
            <person name="Reardon M."/>
            <person name="Tsitrin T."/>
            <person name="Vuong H."/>
            <person name="Weaver B."/>
            <person name="Ciecko A."/>
            <person name="Tallon L."/>
            <person name="Jackson J."/>
            <person name="Pai G."/>
            <person name="Aken S.V."/>
            <person name="Utterback T."/>
            <person name="Reidmuller S."/>
            <person name="Feldblyum T."/>
            <person name="Hsiao J."/>
            <person name="Zismann V."/>
            <person name="Iobst S."/>
            <person name="de Vazeille A.R."/>
            <person name="Buell C.R."/>
            <person name="Ying K."/>
            <person name="Li Y."/>
            <person name="Lu T."/>
            <person name="Huang Y."/>
            <person name="Zhao Q."/>
            <person name="Feng Q."/>
            <person name="Zhang L."/>
            <person name="Zhu J."/>
            <person name="Weng Q."/>
            <person name="Mu J."/>
            <person name="Lu Y."/>
            <person name="Fan D."/>
            <person name="Liu Y."/>
            <person name="Guan J."/>
            <person name="Zhang Y."/>
            <person name="Yu S."/>
            <person name="Liu X."/>
            <person name="Zhang Y."/>
            <person name="Hong G."/>
            <person name="Han B."/>
            <person name="Choisne N."/>
            <person name="Demange N."/>
            <person name="Orjeda G."/>
            <person name="Samain S."/>
            <person name="Cattolico L."/>
            <person name="Pelletier E."/>
            <person name="Couloux A."/>
            <person name="Segurens B."/>
            <person name="Wincker P."/>
            <person name="D'Hont A."/>
            <person name="Scarpelli C."/>
            <person name="Weissenbach J."/>
            <person name="Salanoubat M."/>
            <person name="Quetier F."/>
            <person name="Yu Y."/>
            <person name="Kim H.R."/>
            <person name="Rambo T."/>
            <person name="Currie J."/>
            <person name="Collura K."/>
            <person name="Luo M."/>
            <person name="Yang T."/>
            <person name="Ammiraju J.S.S."/>
            <person name="Engler F."/>
            <person name="Soderlund C."/>
            <person name="Wing R.A."/>
            <person name="Palmer L.E."/>
            <person name="de la Bastide M."/>
            <person name="Spiegel L."/>
            <person name="Nascimento L."/>
            <person name="Zutavern T."/>
            <person name="O'Shaughnessy A."/>
            <person name="Dike S."/>
            <person name="Dedhia N."/>
            <person name="Preston R."/>
            <person name="Balija V."/>
            <person name="McCombie W.R."/>
            <person name="Chow T."/>
            <person name="Chen H."/>
            <person name="Chung M."/>
            <person name="Chen C."/>
            <person name="Shaw J."/>
            <person name="Wu H."/>
            <person name="Hsiao K."/>
            <person name="Chao Y."/>
            <person name="Chu M."/>
            <person name="Cheng C."/>
            <person name="Hour A."/>
            <person name="Lee P."/>
            <person name="Lin S."/>
            <person name="Lin Y."/>
            <person name="Liou J."/>
            <person name="Liu S."/>
            <person name="Hsing Y."/>
            <person name="Raghuvanshi S."/>
            <person name="Mohanty A."/>
            <person name="Bharti A.K."/>
            <person name="Gaur A."/>
            <person name="Gupta V."/>
            <person name="Kumar D."/>
            <person name="Ravi V."/>
            <person name="Vij S."/>
            <person name="Kapur A."/>
            <person name="Khurana P."/>
            <person name="Khurana P."/>
            <person name="Khurana J.P."/>
            <person name="Tyagi A.K."/>
            <person name="Gaikwad K."/>
            <person name="Singh A."/>
            <person name="Dalal V."/>
            <person name="Srivastava S."/>
            <person name="Dixit A."/>
            <person name="Pal A.K."/>
            <person name="Ghazi I.A."/>
            <person name="Yadav M."/>
            <person name="Pandit A."/>
            <person name="Bhargava A."/>
            <person name="Sureshbabu K."/>
            <person name="Batra K."/>
            <person name="Sharma T.R."/>
            <person name="Mohapatra T."/>
            <person name="Singh N.K."/>
            <person name="Messing J."/>
            <person name="Nelson A.B."/>
            <person name="Fuks G."/>
            <person name="Kavchok S."/>
            <person name="Keizer G."/>
            <person name="Linton E."/>
            <person name="Llaca V."/>
            <person name="Song R."/>
            <person name="Tanyolac B."/>
            <person name="Young S."/>
            <person name="Ho-Il K."/>
            <person name="Hahn J.H."/>
            <person name="Sangsakoo G."/>
            <person name="Vanavichit A."/>
            <person name="de Mattos Luiz.A.T."/>
            <person name="Zimmer P.D."/>
            <person name="Malone G."/>
            <person name="Dellagostin O."/>
            <person name="de Oliveira A.C."/>
            <person name="Bevan M."/>
            <person name="Bancroft I."/>
            <person name="Minx P."/>
            <person name="Cordum H."/>
            <person name="Wilson R."/>
            <person name="Cheng Z."/>
            <person name="Jin W."/>
            <person name="Jiang J."/>
            <person name="Leong S.A."/>
            <person name="Iwama H."/>
            <person name="Gojobori T."/>
            <person name="Itoh T."/>
            <person name="Niimura Y."/>
            <person name="Fujii Y."/>
            <person name="Habara T."/>
            <person name="Sakai H."/>
            <person name="Sato Y."/>
            <person name="Wilson G."/>
            <person name="Kumar K."/>
            <person name="McCouch S."/>
            <person name="Juretic N."/>
            <person name="Hoen D."/>
            <person name="Wright S."/>
            <person name="Bruskiewich R."/>
            <person name="Bureau T."/>
            <person name="Miyao A."/>
            <person name="Hirochika H."/>
            <person name="Nishikawa T."/>
            <person name="Kadowaki K."/>
            <person name="Sugiura M."/>
            <person name="Burr B."/>
            <person name="Sasaki T."/>
        </authorList>
    </citation>
    <scope>NUCLEOTIDE SEQUENCE [LARGE SCALE GENOMIC DNA]</scope>
    <source>
        <strain evidence="3">cv. Nipponbare</strain>
    </source>
</reference>
<organism evidence="2 3">
    <name type="scientific">Oryza sativa subsp. japonica</name>
    <name type="common">Rice</name>
    <dbReference type="NCBI Taxonomy" id="39947"/>
    <lineage>
        <taxon>Eukaryota</taxon>
        <taxon>Viridiplantae</taxon>
        <taxon>Streptophyta</taxon>
        <taxon>Embryophyta</taxon>
        <taxon>Tracheophyta</taxon>
        <taxon>Spermatophyta</taxon>
        <taxon>Magnoliopsida</taxon>
        <taxon>Liliopsida</taxon>
        <taxon>Poales</taxon>
        <taxon>Poaceae</taxon>
        <taxon>BOP clade</taxon>
        <taxon>Oryzoideae</taxon>
        <taxon>Oryzeae</taxon>
        <taxon>Oryzinae</taxon>
        <taxon>Oryza</taxon>
        <taxon>Oryza sativa</taxon>
    </lineage>
</organism>
<dbReference type="AlphaFoldDB" id="A0A0P0W6N8"/>
<dbReference type="FunCoup" id="A0A0P0W6N8">
    <property type="interactions" value="7"/>
</dbReference>
<dbReference type="Gramene" id="Os04t0165100-00">
    <property type="protein sequence ID" value="Os04t0165100-00"/>
    <property type="gene ID" value="Os04g0165100"/>
</dbReference>
<dbReference type="PaxDb" id="39947-A0A0P0W6N8"/>
<accession>A0A0P0W6N8</accession>
<feature type="non-terminal residue" evidence="2">
    <location>
        <position position="237"/>
    </location>
</feature>
<name>A0A0P0W6N8_ORYSJ</name>
<feature type="non-terminal residue" evidence="2">
    <location>
        <position position="1"/>
    </location>
</feature>
<protein>
    <submittedName>
        <fullName evidence="2">Os04g0165100 protein</fullName>
    </submittedName>
</protein>
<feature type="compositionally biased region" description="Basic and acidic residues" evidence="1">
    <location>
        <begin position="188"/>
        <end position="202"/>
    </location>
</feature>
<evidence type="ECO:0000313" key="3">
    <source>
        <dbReference type="Proteomes" id="UP000059680"/>
    </source>
</evidence>
<feature type="compositionally biased region" description="Low complexity" evidence="1">
    <location>
        <begin position="171"/>
        <end position="182"/>
    </location>
</feature>
<evidence type="ECO:0000313" key="2">
    <source>
        <dbReference type="EMBL" id="BAS87866.1"/>
    </source>
</evidence>
<proteinExistence type="predicted"/>
<gene>
    <name evidence="2" type="ordered locus">Os04g0165100</name>
    <name evidence="2" type="ORF">OSNPB_040165100</name>
</gene>
<sequence length="237" mass="24421">AEGDVIAGCSEAGERAAGVIVGVAVRRRARGLEHLRVVGGPARRRRAVGAGAAVARAPVRVARAPARHDGAGAGHDAEVGGARGVNVARARHGVAVAAAAARRRRREAHRHVEPVDEADVVEVLAAGARRGEGDLGERDRRRRAAAVAGDVAGAAVRGGAGEAAGGGVDGAAGARPERAGPCPRRRRGEVVRARRREVEAGARQRRRAGAVEHAHPHRILAAVGEAERRRAIRAKSC</sequence>
<dbReference type="Proteomes" id="UP000059680">
    <property type="component" value="Chromosome 4"/>
</dbReference>
<feature type="compositionally biased region" description="Gly residues" evidence="1">
    <location>
        <begin position="161"/>
        <end position="170"/>
    </location>
</feature>
<reference evidence="2 3" key="3">
    <citation type="journal article" date="2013" name="Rice">
        <title>Improvement of the Oryza sativa Nipponbare reference genome using next generation sequence and optical map data.</title>
        <authorList>
            <person name="Kawahara Y."/>
            <person name="de la Bastide M."/>
            <person name="Hamilton J.P."/>
            <person name="Kanamori H."/>
            <person name="McCombie W.R."/>
            <person name="Ouyang S."/>
            <person name="Schwartz D.C."/>
            <person name="Tanaka T."/>
            <person name="Wu J."/>
            <person name="Zhou S."/>
            <person name="Childs K.L."/>
            <person name="Davidson R.M."/>
            <person name="Lin H."/>
            <person name="Quesada-Ocampo L."/>
            <person name="Vaillancourt B."/>
            <person name="Sakai H."/>
            <person name="Lee S.S."/>
            <person name="Kim J."/>
            <person name="Numa H."/>
            <person name="Itoh T."/>
            <person name="Buell C.R."/>
            <person name="Matsumoto T."/>
        </authorList>
    </citation>
    <scope>NUCLEOTIDE SEQUENCE [LARGE SCALE GENOMIC DNA]</scope>
    <source>
        <strain evidence="3">cv. Nipponbare</strain>
    </source>
</reference>
<dbReference type="InParanoid" id="A0A0P0W6N8"/>
<feature type="region of interest" description="Disordered" evidence="1">
    <location>
        <begin position="161"/>
        <end position="214"/>
    </location>
</feature>